<comment type="similarity">
    <text evidence="10">Belongs to the glycosyltransferase 28 family. MurG subfamily.</text>
</comment>
<comment type="caution">
    <text evidence="10">Lacks conserved residue(s) required for the propagation of feature annotation.</text>
</comment>
<dbReference type="PANTHER" id="PTHR21015">
    <property type="entry name" value="UDP-N-ACETYLGLUCOSAMINE--N-ACETYLMURAMYL-(PENTAPEPTIDE) PYROPHOSPHORYL-UNDECAPRENOL N-ACETYLGLUCOSAMINE TRANSFERASE 1"/>
    <property type="match status" value="1"/>
</dbReference>
<comment type="pathway">
    <text evidence="10">Cell wall biogenesis; peptidoglycan biosynthesis.</text>
</comment>
<dbReference type="EMBL" id="MEZX01000002">
    <property type="protein sequence ID" value="OGD64754.1"/>
    <property type="molecule type" value="Genomic_DNA"/>
</dbReference>
<evidence type="ECO:0000256" key="4">
    <source>
        <dbReference type="ARBA" id="ARBA00022679"/>
    </source>
</evidence>
<reference evidence="13 14" key="1">
    <citation type="journal article" date="2016" name="Nat. Commun.">
        <title>Thousands of microbial genomes shed light on interconnected biogeochemical processes in an aquifer system.</title>
        <authorList>
            <person name="Anantharaman K."/>
            <person name="Brown C.T."/>
            <person name="Hug L.A."/>
            <person name="Sharon I."/>
            <person name="Castelle C.J."/>
            <person name="Probst A.J."/>
            <person name="Thomas B.C."/>
            <person name="Singh A."/>
            <person name="Wilkins M.J."/>
            <person name="Karaoz U."/>
            <person name="Brodie E.L."/>
            <person name="Williams K.H."/>
            <person name="Hubbard S.S."/>
            <person name="Banfield J.F."/>
        </authorList>
    </citation>
    <scope>NUCLEOTIDE SEQUENCE [LARGE SCALE GENOMIC DNA]</scope>
</reference>
<keyword evidence="1 10" id="KW-1003">Cell membrane</keyword>
<keyword evidence="2 10" id="KW-0132">Cell division</keyword>
<keyword evidence="5 10" id="KW-0133">Cell shape</keyword>
<keyword evidence="6 10" id="KW-0573">Peptidoglycan synthesis</keyword>
<dbReference type="GO" id="GO:0005886">
    <property type="term" value="C:plasma membrane"/>
    <property type="evidence" value="ECO:0007669"/>
    <property type="project" value="UniProtKB-SubCell"/>
</dbReference>
<keyword evidence="9 10" id="KW-0961">Cell wall biogenesis/degradation</keyword>
<keyword evidence="4 10" id="KW-0808">Transferase</keyword>
<dbReference type="GO" id="GO:0050511">
    <property type="term" value="F:undecaprenyldiphospho-muramoylpentapeptide beta-N-acetylglucosaminyltransferase activity"/>
    <property type="evidence" value="ECO:0007669"/>
    <property type="project" value="UniProtKB-UniRule"/>
</dbReference>
<evidence type="ECO:0000259" key="11">
    <source>
        <dbReference type="Pfam" id="PF03033"/>
    </source>
</evidence>
<dbReference type="HAMAP" id="MF_00033">
    <property type="entry name" value="MurG"/>
    <property type="match status" value="1"/>
</dbReference>
<accession>A0A1F5EC08</accession>
<dbReference type="GO" id="GO:0051991">
    <property type="term" value="F:UDP-N-acetyl-D-glucosamine:N-acetylmuramoyl-L-alanyl-D-glutamyl-meso-2,6-diaminopimelyl-D-alanyl-D-alanine-diphosphoundecaprenol 4-beta-N-acetylglucosaminlytransferase activity"/>
    <property type="evidence" value="ECO:0007669"/>
    <property type="project" value="RHEA"/>
</dbReference>
<evidence type="ECO:0000256" key="2">
    <source>
        <dbReference type="ARBA" id="ARBA00022618"/>
    </source>
</evidence>
<evidence type="ECO:0000256" key="7">
    <source>
        <dbReference type="ARBA" id="ARBA00023136"/>
    </source>
</evidence>
<dbReference type="GO" id="GO:0008360">
    <property type="term" value="P:regulation of cell shape"/>
    <property type="evidence" value="ECO:0007669"/>
    <property type="project" value="UniProtKB-KW"/>
</dbReference>
<feature type="binding site" evidence="10">
    <location>
        <position position="299"/>
    </location>
    <ligand>
        <name>UDP-N-acetyl-alpha-D-glucosamine</name>
        <dbReference type="ChEBI" id="CHEBI:57705"/>
    </ligand>
</feature>
<dbReference type="GO" id="GO:0071555">
    <property type="term" value="P:cell wall organization"/>
    <property type="evidence" value="ECO:0007669"/>
    <property type="project" value="UniProtKB-KW"/>
</dbReference>
<keyword evidence="8 10" id="KW-0131">Cell cycle</keyword>
<evidence type="ECO:0000259" key="12">
    <source>
        <dbReference type="Pfam" id="PF04101"/>
    </source>
</evidence>
<evidence type="ECO:0000256" key="3">
    <source>
        <dbReference type="ARBA" id="ARBA00022676"/>
    </source>
</evidence>
<comment type="function">
    <text evidence="10">Cell wall formation. Catalyzes the transfer of a GlcNAc subunit on undecaprenyl-pyrophosphoryl-MurNAc-pentapeptide (lipid intermediate I) to form undecaprenyl-pyrophosphoryl-MurNAc-(pentapeptide)GlcNAc (lipid intermediate II).</text>
</comment>
<keyword evidence="3 10" id="KW-0328">Glycosyltransferase</keyword>
<protein>
    <recommendedName>
        <fullName evidence="10">UDP-N-acetylglucosamine--N-acetylmuramyl-(pentapeptide) pyrophosphoryl-undecaprenol N-acetylglucosamine transferase</fullName>
        <ecNumber evidence="10">2.4.1.227</ecNumber>
    </recommendedName>
    <alternativeName>
        <fullName evidence="10">Undecaprenyl-PP-MurNAc-pentapeptide-UDPGlcNAc GlcNAc transferase</fullName>
    </alternativeName>
</protein>
<dbReference type="Pfam" id="PF03033">
    <property type="entry name" value="Glyco_transf_28"/>
    <property type="match status" value="1"/>
</dbReference>
<dbReference type="GO" id="GO:0009252">
    <property type="term" value="P:peptidoglycan biosynthetic process"/>
    <property type="evidence" value="ECO:0007669"/>
    <property type="project" value="UniProtKB-UniRule"/>
</dbReference>
<dbReference type="InterPro" id="IPR007235">
    <property type="entry name" value="Glyco_trans_28_C"/>
</dbReference>
<name>A0A1F5EC08_9BACT</name>
<comment type="subcellular location">
    <subcellularLocation>
        <location evidence="10">Cell membrane</location>
        <topology evidence="10">Peripheral membrane protein</topology>
        <orientation evidence="10">Cytoplasmic side</orientation>
    </subcellularLocation>
</comment>
<evidence type="ECO:0000256" key="9">
    <source>
        <dbReference type="ARBA" id="ARBA00023316"/>
    </source>
</evidence>
<dbReference type="Gene3D" id="3.40.50.2000">
    <property type="entry name" value="Glycogen Phosphorylase B"/>
    <property type="match status" value="2"/>
</dbReference>
<dbReference type="Proteomes" id="UP000177481">
    <property type="component" value="Unassembled WGS sequence"/>
</dbReference>
<dbReference type="AlphaFoldDB" id="A0A1F5EC08"/>
<keyword evidence="7 10" id="KW-0472">Membrane</keyword>
<dbReference type="InterPro" id="IPR004276">
    <property type="entry name" value="GlycoTrans_28_N"/>
</dbReference>
<dbReference type="Pfam" id="PF04101">
    <property type="entry name" value="Glyco_tran_28_C"/>
    <property type="match status" value="1"/>
</dbReference>
<feature type="domain" description="Glycosyltransferase family 28 N-terminal" evidence="11">
    <location>
        <begin position="8"/>
        <end position="149"/>
    </location>
</feature>
<organism evidence="13 14">
    <name type="scientific">Candidatus Berkelbacteria bacterium RIFCSPLOWO2_01_FULL_50_28</name>
    <dbReference type="NCBI Taxonomy" id="1797471"/>
    <lineage>
        <taxon>Bacteria</taxon>
        <taxon>Candidatus Berkelbacteria</taxon>
    </lineage>
</organism>
<gene>
    <name evidence="10" type="primary">murG</name>
    <name evidence="13" type="ORF">A3A71_01735</name>
</gene>
<dbReference type="GO" id="GO:0051301">
    <property type="term" value="P:cell division"/>
    <property type="evidence" value="ECO:0007669"/>
    <property type="project" value="UniProtKB-KW"/>
</dbReference>
<dbReference type="InterPro" id="IPR006009">
    <property type="entry name" value="GlcNAc_MurG"/>
</dbReference>
<dbReference type="EC" id="2.4.1.227" evidence="10"/>
<evidence type="ECO:0000313" key="14">
    <source>
        <dbReference type="Proteomes" id="UP000177481"/>
    </source>
</evidence>
<evidence type="ECO:0000256" key="10">
    <source>
        <dbReference type="HAMAP-Rule" id="MF_00033"/>
    </source>
</evidence>
<dbReference type="PANTHER" id="PTHR21015:SF22">
    <property type="entry name" value="GLYCOSYLTRANSFERASE"/>
    <property type="match status" value="1"/>
</dbReference>
<proteinExistence type="inferred from homology"/>
<comment type="caution">
    <text evidence="13">The sequence shown here is derived from an EMBL/GenBank/DDBJ whole genome shotgun (WGS) entry which is preliminary data.</text>
</comment>
<evidence type="ECO:0000313" key="13">
    <source>
        <dbReference type="EMBL" id="OGD64754.1"/>
    </source>
</evidence>
<dbReference type="SUPFAM" id="SSF53756">
    <property type="entry name" value="UDP-Glycosyltransferase/glycogen phosphorylase"/>
    <property type="match status" value="1"/>
</dbReference>
<dbReference type="GO" id="GO:0005975">
    <property type="term" value="P:carbohydrate metabolic process"/>
    <property type="evidence" value="ECO:0007669"/>
    <property type="project" value="InterPro"/>
</dbReference>
<dbReference type="UniPathway" id="UPA00219"/>
<dbReference type="STRING" id="1797471.A3A71_01735"/>
<dbReference type="CDD" id="cd03785">
    <property type="entry name" value="GT28_MurG"/>
    <property type="match status" value="1"/>
</dbReference>
<feature type="binding site" evidence="10">
    <location>
        <begin position="15"/>
        <end position="17"/>
    </location>
    <ligand>
        <name>UDP-N-acetyl-alpha-D-glucosamine</name>
        <dbReference type="ChEBI" id="CHEBI:57705"/>
    </ligand>
</feature>
<evidence type="ECO:0000256" key="8">
    <source>
        <dbReference type="ARBA" id="ARBA00023306"/>
    </source>
</evidence>
<sequence length="371" mass="40720">MKSSRRPIILVGGGSGGHIFPLLAVAEELQARQIPFVFIGSASGKEKSIVESQKWPFRAISAGKWRRHFSLASFAQNIIDIFRFIWGFFQSLALLISVRPLAVFSKGGFVALPVCLAAKLLGVRLIVHESDSVMGLTNRICSRFAHKVLVAFDPEMYPTHSPRYIQVGVPMKRNLRQAAKLPTPKKSRPLIVVIAGIQGSQFINQMVRENLVGLLKEADIIHSTGDTDYLPHKALAAKLPPALRSAYKPMSFIGRELAYYYQAADLVISRASMTVICEAALFSKSLYLIPLPSAAADHQTKNALILESAGAAVASRQQSLTREQFLHDIVGLLHTPEKLSSMAGALRGYFNENDSIEIIINLLTDGKTEGE</sequence>
<evidence type="ECO:0000256" key="1">
    <source>
        <dbReference type="ARBA" id="ARBA00022475"/>
    </source>
</evidence>
<comment type="catalytic activity">
    <reaction evidence="10">
        <text>di-trans,octa-cis-undecaprenyl diphospho-N-acetyl-alpha-D-muramoyl-L-alanyl-D-glutamyl-meso-2,6-diaminopimeloyl-D-alanyl-D-alanine + UDP-N-acetyl-alpha-D-glucosamine = di-trans,octa-cis-undecaprenyl diphospho-[N-acetyl-alpha-D-glucosaminyl-(1-&gt;4)]-N-acetyl-alpha-D-muramoyl-L-alanyl-D-glutamyl-meso-2,6-diaminopimeloyl-D-alanyl-D-alanine + UDP + H(+)</text>
        <dbReference type="Rhea" id="RHEA:31227"/>
        <dbReference type="ChEBI" id="CHEBI:15378"/>
        <dbReference type="ChEBI" id="CHEBI:57705"/>
        <dbReference type="ChEBI" id="CHEBI:58223"/>
        <dbReference type="ChEBI" id="CHEBI:61387"/>
        <dbReference type="ChEBI" id="CHEBI:61388"/>
        <dbReference type="EC" id="2.4.1.227"/>
    </reaction>
</comment>
<feature type="domain" description="Glycosyl transferase family 28 C-terminal" evidence="12">
    <location>
        <begin position="191"/>
        <end position="345"/>
    </location>
</feature>
<evidence type="ECO:0000256" key="6">
    <source>
        <dbReference type="ARBA" id="ARBA00022984"/>
    </source>
</evidence>
<evidence type="ECO:0000256" key="5">
    <source>
        <dbReference type="ARBA" id="ARBA00022960"/>
    </source>
</evidence>